<evidence type="ECO:0000256" key="1">
    <source>
        <dbReference type="ARBA" id="ARBA00004645"/>
    </source>
</evidence>
<name>A0A3P9IZU0_ORYLA</name>
<comment type="subcellular location">
    <subcellularLocation>
        <location evidence="1">Cell projection</location>
        <location evidence="1">Stereocilium</location>
    </subcellularLocation>
</comment>
<reference key="1">
    <citation type="journal article" date="2007" name="Nature">
        <title>The medaka draft genome and insights into vertebrate genome evolution.</title>
        <authorList>
            <person name="Kasahara M."/>
            <person name="Naruse K."/>
            <person name="Sasaki S."/>
            <person name="Nakatani Y."/>
            <person name="Qu W."/>
            <person name="Ahsan B."/>
            <person name="Yamada T."/>
            <person name="Nagayasu Y."/>
            <person name="Doi K."/>
            <person name="Kasai Y."/>
            <person name="Jindo T."/>
            <person name="Kobayashi D."/>
            <person name="Shimada A."/>
            <person name="Toyoda A."/>
            <person name="Kuroki Y."/>
            <person name="Fujiyama A."/>
            <person name="Sasaki T."/>
            <person name="Shimizu A."/>
            <person name="Asakawa S."/>
            <person name="Shimizu N."/>
            <person name="Hashimoto S."/>
            <person name="Yang J."/>
            <person name="Lee Y."/>
            <person name="Matsushima K."/>
            <person name="Sugano S."/>
            <person name="Sakaizumi M."/>
            <person name="Narita T."/>
            <person name="Ohishi K."/>
            <person name="Haga S."/>
            <person name="Ohta F."/>
            <person name="Nomoto H."/>
            <person name="Nogata K."/>
            <person name="Morishita T."/>
            <person name="Endo T."/>
            <person name="Shin-I T."/>
            <person name="Takeda H."/>
            <person name="Morishita S."/>
            <person name="Kohara Y."/>
        </authorList>
    </citation>
    <scope>NUCLEOTIDE SEQUENCE [LARGE SCALE GENOMIC DNA]</scope>
    <source>
        <strain>Hd-rR</strain>
    </source>
</reference>
<accession>A0A3P9IZU0</accession>
<dbReference type="Pfam" id="PF12796">
    <property type="entry name" value="Ank_2"/>
    <property type="match status" value="1"/>
</dbReference>
<dbReference type="InterPro" id="IPR052420">
    <property type="entry name" value="Espin/Espin-like"/>
</dbReference>
<evidence type="ECO:0000313" key="7">
    <source>
        <dbReference type="Proteomes" id="UP000265200"/>
    </source>
</evidence>
<evidence type="ECO:0000256" key="4">
    <source>
        <dbReference type="ARBA" id="ARBA00023043"/>
    </source>
</evidence>
<sequence>MQNKQRIWQNGDLEALRDLASSGHLSPPISDSQGAGPVHHAARCGRLLCLQFLVSDLGMPADPRASNGATPAHDAAATGNIQELQWLVDQGGCKTQVSPSPEVGCTAEHAHKNTAIKQLLIGPDSNQSSVSVSN</sequence>
<reference evidence="6" key="4">
    <citation type="submission" date="2025-09" db="UniProtKB">
        <authorList>
            <consortium name="Ensembl"/>
        </authorList>
    </citation>
    <scope>IDENTIFICATION</scope>
    <source>
        <strain evidence="6">HSOK</strain>
    </source>
</reference>
<dbReference type="Proteomes" id="UP000265200">
    <property type="component" value="Chromosome 4"/>
</dbReference>
<proteinExistence type="predicted"/>
<dbReference type="GO" id="GO:0007605">
    <property type="term" value="P:sensory perception of sound"/>
    <property type="evidence" value="ECO:0007669"/>
    <property type="project" value="UniProtKB-KW"/>
</dbReference>
<evidence type="ECO:0000256" key="3">
    <source>
        <dbReference type="ARBA" id="ARBA00022740"/>
    </source>
</evidence>
<dbReference type="PANTHER" id="PTHR24153">
    <property type="entry name" value="ESPIN"/>
    <property type="match status" value="1"/>
</dbReference>
<feature type="repeat" description="ANK" evidence="5">
    <location>
        <begin position="67"/>
        <end position="91"/>
    </location>
</feature>
<dbReference type="PROSITE" id="PS50297">
    <property type="entry name" value="ANK_REP_REGION"/>
    <property type="match status" value="1"/>
</dbReference>
<dbReference type="InterPro" id="IPR036770">
    <property type="entry name" value="Ankyrin_rpt-contain_sf"/>
</dbReference>
<keyword evidence="4 5" id="KW-0040">ANK repeat</keyword>
<dbReference type="Gene3D" id="1.25.40.20">
    <property type="entry name" value="Ankyrin repeat-containing domain"/>
    <property type="match status" value="1"/>
</dbReference>
<dbReference type="GO" id="GO:0032420">
    <property type="term" value="C:stereocilium"/>
    <property type="evidence" value="ECO:0007669"/>
    <property type="project" value="UniProtKB-SubCell"/>
</dbReference>
<keyword evidence="2" id="KW-0677">Repeat</keyword>
<dbReference type="PROSITE" id="PS50088">
    <property type="entry name" value="ANK_REPEAT"/>
    <property type="match status" value="1"/>
</dbReference>
<reference evidence="6 7" key="2">
    <citation type="submission" date="2017-04" db="EMBL/GenBank/DDBJ databases">
        <title>CpG methylation of centromeres and impact of large insertions on vertebrate speciation.</title>
        <authorList>
            <person name="Ichikawa K."/>
            <person name="Yoshimura J."/>
            <person name="Morishita S."/>
        </authorList>
    </citation>
    <scope>NUCLEOTIDE SEQUENCE</scope>
    <source>
        <strain evidence="6 7">HSOK</strain>
    </source>
</reference>
<protein>
    <submittedName>
        <fullName evidence="6">Uncharacterized protein</fullName>
    </submittedName>
</protein>
<evidence type="ECO:0000256" key="5">
    <source>
        <dbReference type="PROSITE-ProRule" id="PRU00023"/>
    </source>
</evidence>
<dbReference type="InterPro" id="IPR002110">
    <property type="entry name" value="Ankyrin_rpt"/>
</dbReference>
<dbReference type="PANTHER" id="PTHR24153:SF0">
    <property type="entry name" value="ESPIN-LIKE PROTEIN"/>
    <property type="match status" value="1"/>
</dbReference>
<dbReference type="SUPFAM" id="SSF48403">
    <property type="entry name" value="Ankyrin repeat"/>
    <property type="match status" value="1"/>
</dbReference>
<dbReference type="AlphaFoldDB" id="A0A3P9IZU0"/>
<dbReference type="Ensembl" id="ENSORLT00015005216.1">
    <property type="protein sequence ID" value="ENSORLP00015025507.1"/>
    <property type="gene ID" value="ENSORLG00015006671.1"/>
</dbReference>
<reference evidence="6" key="3">
    <citation type="submission" date="2025-08" db="UniProtKB">
        <authorList>
            <consortium name="Ensembl"/>
        </authorList>
    </citation>
    <scope>IDENTIFICATION</scope>
    <source>
        <strain evidence="6">HSOK</strain>
    </source>
</reference>
<keyword evidence="3" id="KW-1009">Hearing</keyword>
<evidence type="ECO:0000256" key="2">
    <source>
        <dbReference type="ARBA" id="ARBA00022737"/>
    </source>
</evidence>
<evidence type="ECO:0000313" key="6">
    <source>
        <dbReference type="Ensembl" id="ENSORLP00015025507.1"/>
    </source>
</evidence>
<organism evidence="6 7">
    <name type="scientific">Oryzias latipes</name>
    <name type="common">Japanese rice fish</name>
    <name type="synonym">Japanese killifish</name>
    <dbReference type="NCBI Taxonomy" id="8090"/>
    <lineage>
        <taxon>Eukaryota</taxon>
        <taxon>Metazoa</taxon>
        <taxon>Chordata</taxon>
        <taxon>Craniata</taxon>
        <taxon>Vertebrata</taxon>
        <taxon>Euteleostomi</taxon>
        <taxon>Actinopterygii</taxon>
        <taxon>Neopterygii</taxon>
        <taxon>Teleostei</taxon>
        <taxon>Neoteleostei</taxon>
        <taxon>Acanthomorphata</taxon>
        <taxon>Ovalentaria</taxon>
        <taxon>Atherinomorphae</taxon>
        <taxon>Beloniformes</taxon>
        <taxon>Adrianichthyidae</taxon>
        <taxon>Oryziinae</taxon>
        <taxon>Oryzias</taxon>
    </lineage>
</organism>